<sequence>MELEKATYLGTNTHSYYADGILISETAYHRKVFEGWHSHQHPHITFIIEGGNQEQRKHREQEVRPGEVLLYHSGERHRNKNTQHPSRNINFEIESSFLDRYELDFSSLYQGGTSSPGYKAGLLKIYRECCVNDVHTVSSIHALLLELFNIAQTPGKTTRIPQWAIRLQQLLHDTWDDTPSLTQLAAILQVHPVTISKYFPVYFSCTLGEYIRRIKVEKAVAYIKEPGSSLTEIAYRCGFTDQSHFIRTFRTATGFLPGEYKKM</sequence>
<dbReference type="Proteomes" id="UP001549749">
    <property type="component" value="Unassembled WGS sequence"/>
</dbReference>
<dbReference type="PRINTS" id="PR00032">
    <property type="entry name" value="HTHARAC"/>
</dbReference>
<dbReference type="RefSeq" id="WP_354658575.1">
    <property type="nucleotide sequence ID" value="NZ_JBEXAC010000001.1"/>
</dbReference>
<dbReference type="Gene3D" id="1.10.10.60">
    <property type="entry name" value="Homeodomain-like"/>
    <property type="match status" value="1"/>
</dbReference>
<dbReference type="InterPro" id="IPR009057">
    <property type="entry name" value="Homeodomain-like_sf"/>
</dbReference>
<reference evidence="5 6" key="1">
    <citation type="submission" date="2024-06" db="EMBL/GenBank/DDBJ databases">
        <title>Chitinophaga defluvii sp. nov., isolated from municipal sewage.</title>
        <authorList>
            <person name="Zhang L."/>
        </authorList>
    </citation>
    <scope>NUCLEOTIDE SEQUENCE [LARGE SCALE GENOMIC DNA]</scope>
    <source>
        <strain evidence="5 6">H8</strain>
    </source>
</reference>
<dbReference type="InterPro" id="IPR018060">
    <property type="entry name" value="HTH_AraC"/>
</dbReference>
<dbReference type="PANTHER" id="PTHR43280">
    <property type="entry name" value="ARAC-FAMILY TRANSCRIPTIONAL REGULATOR"/>
    <property type="match status" value="1"/>
</dbReference>
<keyword evidence="1" id="KW-0805">Transcription regulation</keyword>
<dbReference type="SMART" id="SM00342">
    <property type="entry name" value="HTH_ARAC"/>
    <property type="match status" value="1"/>
</dbReference>
<keyword evidence="6" id="KW-1185">Reference proteome</keyword>
<evidence type="ECO:0000256" key="3">
    <source>
        <dbReference type="ARBA" id="ARBA00023163"/>
    </source>
</evidence>
<evidence type="ECO:0000259" key="4">
    <source>
        <dbReference type="PROSITE" id="PS01124"/>
    </source>
</evidence>
<evidence type="ECO:0000256" key="1">
    <source>
        <dbReference type="ARBA" id="ARBA00023015"/>
    </source>
</evidence>
<dbReference type="InterPro" id="IPR018062">
    <property type="entry name" value="HTH_AraC-typ_CS"/>
</dbReference>
<proteinExistence type="predicted"/>
<evidence type="ECO:0000313" key="6">
    <source>
        <dbReference type="Proteomes" id="UP001549749"/>
    </source>
</evidence>
<dbReference type="PROSITE" id="PS00041">
    <property type="entry name" value="HTH_ARAC_FAMILY_1"/>
    <property type="match status" value="1"/>
</dbReference>
<keyword evidence="3" id="KW-0804">Transcription</keyword>
<feature type="domain" description="HTH araC/xylS-type" evidence="4">
    <location>
        <begin position="165"/>
        <end position="263"/>
    </location>
</feature>
<dbReference type="Pfam" id="PF02311">
    <property type="entry name" value="AraC_binding"/>
    <property type="match status" value="1"/>
</dbReference>
<gene>
    <name evidence="5" type="ORF">ABR189_01050</name>
</gene>
<dbReference type="SUPFAM" id="SSF46689">
    <property type="entry name" value="Homeodomain-like"/>
    <property type="match status" value="1"/>
</dbReference>
<name>A0ABV2SYR5_9BACT</name>
<dbReference type="Gene3D" id="2.60.120.10">
    <property type="entry name" value="Jelly Rolls"/>
    <property type="match status" value="1"/>
</dbReference>
<dbReference type="SUPFAM" id="SSF51182">
    <property type="entry name" value="RmlC-like cupins"/>
    <property type="match status" value="1"/>
</dbReference>
<evidence type="ECO:0000256" key="2">
    <source>
        <dbReference type="ARBA" id="ARBA00023125"/>
    </source>
</evidence>
<keyword evidence="2" id="KW-0238">DNA-binding</keyword>
<accession>A0ABV2SYR5</accession>
<dbReference type="PROSITE" id="PS01124">
    <property type="entry name" value="HTH_ARAC_FAMILY_2"/>
    <property type="match status" value="1"/>
</dbReference>
<organism evidence="5 6">
    <name type="scientific">Chitinophaga defluvii</name>
    <dbReference type="NCBI Taxonomy" id="3163343"/>
    <lineage>
        <taxon>Bacteria</taxon>
        <taxon>Pseudomonadati</taxon>
        <taxon>Bacteroidota</taxon>
        <taxon>Chitinophagia</taxon>
        <taxon>Chitinophagales</taxon>
        <taxon>Chitinophagaceae</taxon>
        <taxon>Chitinophaga</taxon>
    </lineage>
</organism>
<protein>
    <submittedName>
        <fullName evidence="5">AraC family transcriptional regulator</fullName>
    </submittedName>
</protein>
<dbReference type="Pfam" id="PF12833">
    <property type="entry name" value="HTH_18"/>
    <property type="match status" value="1"/>
</dbReference>
<dbReference type="InterPro" id="IPR003313">
    <property type="entry name" value="AraC-bd"/>
</dbReference>
<dbReference type="EMBL" id="JBEXAC010000001">
    <property type="protein sequence ID" value="MET6995928.1"/>
    <property type="molecule type" value="Genomic_DNA"/>
</dbReference>
<evidence type="ECO:0000313" key="5">
    <source>
        <dbReference type="EMBL" id="MET6995928.1"/>
    </source>
</evidence>
<dbReference type="PANTHER" id="PTHR43280:SF31">
    <property type="entry name" value="TRANSCRIPTIONAL REGULATORY PROTEIN"/>
    <property type="match status" value="1"/>
</dbReference>
<dbReference type="InterPro" id="IPR014710">
    <property type="entry name" value="RmlC-like_jellyroll"/>
</dbReference>
<dbReference type="InterPro" id="IPR020449">
    <property type="entry name" value="Tscrpt_reg_AraC-type_HTH"/>
</dbReference>
<comment type="caution">
    <text evidence="5">The sequence shown here is derived from an EMBL/GenBank/DDBJ whole genome shotgun (WGS) entry which is preliminary data.</text>
</comment>
<dbReference type="InterPro" id="IPR011051">
    <property type="entry name" value="RmlC_Cupin_sf"/>
</dbReference>